<organism evidence="1 2">
    <name type="scientific">Irpex rosettiformis</name>
    <dbReference type="NCBI Taxonomy" id="378272"/>
    <lineage>
        <taxon>Eukaryota</taxon>
        <taxon>Fungi</taxon>
        <taxon>Dikarya</taxon>
        <taxon>Basidiomycota</taxon>
        <taxon>Agaricomycotina</taxon>
        <taxon>Agaricomycetes</taxon>
        <taxon>Polyporales</taxon>
        <taxon>Irpicaceae</taxon>
        <taxon>Irpex</taxon>
    </lineage>
</organism>
<gene>
    <name evidence="1" type="ORF">BDY19DRAFT_953528</name>
</gene>
<name>A0ACB8U0I6_9APHY</name>
<accession>A0ACB8U0I6</accession>
<comment type="caution">
    <text evidence="1">The sequence shown here is derived from an EMBL/GenBank/DDBJ whole genome shotgun (WGS) entry which is preliminary data.</text>
</comment>
<dbReference type="Proteomes" id="UP001055072">
    <property type="component" value="Unassembled WGS sequence"/>
</dbReference>
<reference evidence="1" key="1">
    <citation type="journal article" date="2021" name="Environ. Microbiol.">
        <title>Gene family expansions and transcriptome signatures uncover fungal adaptations to wood decay.</title>
        <authorList>
            <person name="Hage H."/>
            <person name="Miyauchi S."/>
            <person name="Viragh M."/>
            <person name="Drula E."/>
            <person name="Min B."/>
            <person name="Chaduli D."/>
            <person name="Navarro D."/>
            <person name="Favel A."/>
            <person name="Norest M."/>
            <person name="Lesage-Meessen L."/>
            <person name="Balint B."/>
            <person name="Merenyi Z."/>
            <person name="de Eugenio L."/>
            <person name="Morin E."/>
            <person name="Martinez A.T."/>
            <person name="Baldrian P."/>
            <person name="Stursova M."/>
            <person name="Martinez M.J."/>
            <person name="Novotny C."/>
            <person name="Magnuson J.K."/>
            <person name="Spatafora J.W."/>
            <person name="Maurice S."/>
            <person name="Pangilinan J."/>
            <person name="Andreopoulos W."/>
            <person name="LaButti K."/>
            <person name="Hundley H."/>
            <person name="Na H."/>
            <person name="Kuo A."/>
            <person name="Barry K."/>
            <person name="Lipzen A."/>
            <person name="Henrissat B."/>
            <person name="Riley R."/>
            <person name="Ahrendt S."/>
            <person name="Nagy L.G."/>
            <person name="Grigoriev I.V."/>
            <person name="Martin F."/>
            <person name="Rosso M.N."/>
        </authorList>
    </citation>
    <scope>NUCLEOTIDE SEQUENCE</scope>
    <source>
        <strain evidence="1">CBS 384.51</strain>
    </source>
</reference>
<keyword evidence="2" id="KW-1185">Reference proteome</keyword>
<dbReference type="EMBL" id="MU274916">
    <property type="protein sequence ID" value="KAI0087857.1"/>
    <property type="molecule type" value="Genomic_DNA"/>
</dbReference>
<evidence type="ECO:0000313" key="2">
    <source>
        <dbReference type="Proteomes" id="UP001055072"/>
    </source>
</evidence>
<proteinExistence type="predicted"/>
<sequence>MSSPSGVQKVPIRFVPTRAAPNLPDRSDHREGKVNWWSLLLLTRMHLFPMGSDLCIAPCIWGLLMAAHHIDFQPTNRVFWMLALWSFEQTVEHSAGCVLNDIFDRDVDGLVERSSGRPLVTGAVPLRQAVYLALFLHGIILGILGFCGIPTLCAGLVGIVFFGWPYPLMKRWTNWPQAWLGLTFGWGIMKGWLSLDADHYDTCVIAMLWCGNTCWTIVYDTIYACQDRKDDVRAGVKSTAVLFGERVRTVLSLFATVFVACLFLAGVANEHGLWYFVVSVGGASCHLIWQLYTINFENRDDCKRKFKSNGTLGLIVSLGLLCDYLL</sequence>
<protein>
    <submittedName>
        <fullName evidence="1">UbiA prenyltransferase family-domain-containing protein</fullName>
    </submittedName>
</protein>
<evidence type="ECO:0000313" key="1">
    <source>
        <dbReference type="EMBL" id="KAI0087857.1"/>
    </source>
</evidence>